<sequence>MIFVDSKKKSEKTLQKLYPNAVIADVTSKAPTALVRLSPFYPHGNIPVPFSNGLTSQSVEGVWQGLKVFQGADIDIAMFHNSSMKNIKRTVRTFGIPLGHRKGVNSTELLPYLEARIQIYLPTYRWVLENKVKVIIDKLRVASQEKDIVLLDYDTNEDVFNPKKPLSHAQLIKMYVEGNYPSTDVLLSKLKAQSKKLEPKVERAELAVKTKSKQKPVSKKPRASSVKTPKTKADEQIAIPF</sequence>
<proteinExistence type="predicted"/>
<dbReference type="Proteomes" id="UP000664034">
    <property type="component" value="Unassembled WGS sequence"/>
</dbReference>
<dbReference type="InterPro" id="IPR054219">
    <property type="entry name" value="DUF6939"/>
</dbReference>
<keyword evidence="3" id="KW-1185">Reference proteome</keyword>
<evidence type="ECO:0000256" key="1">
    <source>
        <dbReference type="SAM" id="MobiDB-lite"/>
    </source>
</evidence>
<dbReference type="Pfam" id="PF22075">
    <property type="entry name" value="DUF6939"/>
    <property type="match status" value="1"/>
</dbReference>
<accession>A0A939K350</accession>
<dbReference type="AlphaFoldDB" id="A0A939K350"/>
<feature type="region of interest" description="Disordered" evidence="1">
    <location>
        <begin position="203"/>
        <end position="241"/>
    </location>
</feature>
<dbReference type="RefSeq" id="WP_207364554.1">
    <property type="nucleotide sequence ID" value="NZ_JAFMYV010000004.1"/>
</dbReference>
<name>A0A939K350_9BACT</name>
<gene>
    <name evidence="2" type="ORF">J2I47_10625</name>
</gene>
<evidence type="ECO:0000313" key="3">
    <source>
        <dbReference type="Proteomes" id="UP000664034"/>
    </source>
</evidence>
<organism evidence="2 3">
    <name type="scientific">Fibrella rubiginis</name>
    <dbReference type="NCBI Taxonomy" id="2817060"/>
    <lineage>
        <taxon>Bacteria</taxon>
        <taxon>Pseudomonadati</taxon>
        <taxon>Bacteroidota</taxon>
        <taxon>Cytophagia</taxon>
        <taxon>Cytophagales</taxon>
        <taxon>Spirosomataceae</taxon>
        <taxon>Fibrella</taxon>
    </lineage>
</organism>
<dbReference type="EMBL" id="JAFMYV010000004">
    <property type="protein sequence ID" value="MBO0936999.1"/>
    <property type="molecule type" value="Genomic_DNA"/>
</dbReference>
<reference evidence="2" key="1">
    <citation type="submission" date="2021-03" db="EMBL/GenBank/DDBJ databases">
        <title>Fibrella sp. HMF5335 genome sequencing and assembly.</title>
        <authorList>
            <person name="Kang H."/>
            <person name="Kim H."/>
            <person name="Bae S."/>
            <person name="Joh K."/>
        </authorList>
    </citation>
    <scope>NUCLEOTIDE SEQUENCE</scope>
    <source>
        <strain evidence="2">HMF5335</strain>
    </source>
</reference>
<evidence type="ECO:0000313" key="2">
    <source>
        <dbReference type="EMBL" id="MBO0936999.1"/>
    </source>
</evidence>
<feature type="compositionally biased region" description="Basic residues" evidence="1">
    <location>
        <begin position="210"/>
        <end position="222"/>
    </location>
</feature>
<comment type="caution">
    <text evidence="2">The sequence shown here is derived from an EMBL/GenBank/DDBJ whole genome shotgun (WGS) entry which is preliminary data.</text>
</comment>
<protein>
    <submittedName>
        <fullName evidence="2">Uncharacterized protein</fullName>
    </submittedName>
</protein>